<gene>
    <name evidence="2" type="ORF">PCS_00754</name>
</gene>
<evidence type="ECO:0000313" key="2">
    <source>
        <dbReference type="EMBL" id="EMG38456.1"/>
    </source>
</evidence>
<dbReference type="PATRIC" id="fig|1262666.3.peg.760"/>
<feature type="domain" description="LysM" evidence="1">
    <location>
        <begin position="124"/>
        <end position="168"/>
    </location>
</feature>
<dbReference type="SUPFAM" id="SSF54106">
    <property type="entry name" value="LysM domain"/>
    <property type="match status" value="1"/>
</dbReference>
<dbReference type="InterPro" id="IPR018392">
    <property type="entry name" value="LysM"/>
</dbReference>
<evidence type="ECO:0000313" key="3">
    <source>
        <dbReference type="Proteomes" id="UP000011922"/>
    </source>
</evidence>
<sequence length="188" mass="20910">MNPVVGNAIKDALTATALGKLFDEAYDAGGELVTWIWDRITQKDDLSKDDLTRLSTEEILGALPDEARQELTRKIEESRRPHEVRRPVSDSRLAYTAALGNKGHARLDNGLRVDFSHGRPDTHGQYPVETDDSVASIAERFDLNPEVLGFSNQGLSDERLRPGQNLRIPLSGNDLHQMREILDSSTGH</sequence>
<dbReference type="RefSeq" id="WP_005984203.1">
    <property type="nucleotide sequence ID" value="NZ_AOSV01000004.1"/>
</dbReference>
<dbReference type="InterPro" id="IPR036779">
    <property type="entry name" value="LysM_dom_sf"/>
</dbReference>
<dbReference type="OrthoDB" id="2583609at2"/>
<dbReference type="Pfam" id="PF01476">
    <property type="entry name" value="LysM"/>
    <property type="match status" value="1"/>
</dbReference>
<dbReference type="CDD" id="cd00118">
    <property type="entry name" value="LysM"/>
    <property type="match status" value="1"/>
</dbReference>
<name>M5Q2H3_DESAF</name>
<protein>
    <submittedName>
        <fullName evidence="2">LysM domain-containing protein</fullName>
    </submittedName>
</protein>
<dbReference type="Proteomes" id="UP000011922">
    <property type="component" value="Unassembled WGS sequence"/>
</dbReference>
<reference evidence="2 3" key="1">
    <citation type="journal article" date="2013" name="Genome Announc.">
        <title>Draft Genome Sequence for Desulfovibrio africanus Strain PCS.</title>
        <authorList>
            <person name="Brown S.D."/>
            <person name="Utturkar S.M."/>
            <person name="Arkin A.P."/>
            <person name="Deutschbauer A.M."/>
            <person name="Elias D.A."/>
            <person name="Hazen T.C."/>
            <person name="Chakraborty R."/>
        </authorList>
    </citation>
    <scope>NUCLEOTIDE SEQUENCE [LARGE SCALE GENOMIC DNA]</scope>
    <source>
        <strain evidence="2 3">PCS</strain>
    </source>
</reference>
<dbReference type="AlphaFoldDB" id="M5Q2H3"/>
<dbReference type="EMBL" id="AOSV01000004">
    <property type="protein sequence ID" value="EMG38456.1"/>
    <property type="molecule type" value="Genomic_DNA"/>
</dbReference>
<proteinExistence type="predicted"/>
<comment type="caution">
    <text evidence="2">The sequence shown here is derived from an EMBL/GenBank/DDBJ whole genome shotgun (WGS) entry which is preliminary data.</text>
</comment>
<accession>M5Q2H3</accession>
<organism evidence="2 3">
    <name type="scientific">Desulfocurvibacter africanus PCS</name>
    <dbReference type="NCBI Taxonomy" id="1262666"/>
    <lineage>
        <taxon>Bacteria</taxon>
        <taxon>Pseudomonadati</taxon>
        <taxon>Thermodesulfobacteriota</taxon>
        <taxon>Desulfovibrionia</taxon>
        <taxon>Desulfovibrionales</taxon>
        <taxon>Desulfovibrionaceae</taxon>
        <taxon>Desulfocurvibacter</taxon>
    </lineage>
</organism>
<dbReference type="PROSITE" id="PS51782">
    <property type="entry name" value="LYSM"/>
    <property type="match status" value="1"/>
</dbReference>
<evidence type="ECO:0000259" key="1">
    <source>
        <dbReference type="PROSITE" id="PS51782"/>
    </source>
</evidence>
<dbReference type="Gene3D" id="3.10.350.10">
    <property type="entry name" value="LysM domain"/>
    <property type="match status" value="1"/>
</dbReference>